<reference evidence="9" key="1">
    <citation type="submission" date="2020-10" db="EMBL/GenBank/DDBJ databases">
        <authorList>
            <person name="Abbas A."/>
            <person name="Razzaq R."/>
            <person name="Waqas M."/>
            <person name="Abbas N."/>
            <person name="Nielsen T.K."/>
            <person name="Hansen L.H."/>
            <person name="Hussain S."/>
            <person name="Shahid M."/>
        </authorList>
    </citation>
    <scope>NUCLEOTIDE SEQUENCE</scope>
    <source>
        <strain evidence="9">S14</strain>
    </source>
</reference>
<feature type="transmembrane region" description="Helical" evidence="7">
    <location>
        <begin position="66"/>
        <end position="89"/>
    </location>
</feature>
<keyword evidence="2 7" id="KW-0813">Transport</keyword>
<organism evidence="9 10">
    <name type="scientific">Chelatococcus sambhunathii</name>
    <dbReference type="NCBI Taxonomy" id="363953"/>
    <lineage>
        <taxon>Bacteria</taxon>
        <taxon>Pseudomonadati</taxon>
        <taxon>Pseudomonadota</taxon>
        <taxon>Alphaproteobacteria</taxon>
        <taxon>Hyphomicrobiales</taxon>
        <taxon>Chelatococcaceae</taxon>
        <taxon>Chelatococcus</taxon>
    </lineage>
</organism>
<evidence type="ECO:0000256" key="2">
    <source>
        <dbReference type="ARBA" id="ARBA00022448"/>
    </source>
</evidence>
<accession>A0ABU1DBI9</accession>
<proteinExistence type="inferred from homology"/>
<dbReference type="Gene3D" id="1.10.3720.10">
    <property type="entry name" value="MetI-like"/>
    <property type="match status" value="1"/>
</dbReference>
<evidence type="ECO:0000259" key="8">
    <source>
        <dbReference type="PROSITE" id="PS50928"/>
    </source>
</evidence>
<feature type="transmembrane region" description="Helical" evidence="7">
    <location>
        <begin position="256"/>
        <end position="278"/>
    </location>
</feature>
<evidence type="ECO:0000256" key="5">
    <source>
        <dbReference type="ARBA" id="ARBA00022989"/>
    </source>
</evidence>
<feature type="transmembrane region" description="Helical" evidence="7">
    <location>
        <begin position="154"/>
        <end position="174"/>
    </location>
</feature>
<dbReference type="PANTHER" id="PTHR30151:SF0">
    <property type="entry name" value="ABC TRANSPORTER PERMEASE PROTEIN MJ0413-RELATED"/>
    <property type="match status" value="1"/>
</dbReference>
<dbReference type="Proteomes" id="UP001181622">
    <property type="component" value="Unassembled WGS sequence"/>
</dbReference>
<evidence type="ECO:0000256" key="7">
    <source>
        <dbReference type="RuleBase" id="RU363032"/>
    </source>
</evidence>
<evidence type="ECO:0000256" key="3">
    <source>
        <dbReference type="ARBA" id="ARBA00022475"/>
    </source>
</evidence>
<feature type="domain" description="ABC transmembrane type-1" evidence="8">
    <location>
        <begin position="89"/>
        <end position="274"/>
    </location>
</feature>
<comment type="similarity">
    <text evidence="7">Belongs to the binding-protein-dependent transport system permease family.</text>
</comment>
<dbReference type="EMBL" id="JADBEO010000003">
    <property type="protein sequence ID" value="MDR4305483.1"/>
    <property type="molecule type" value="Genomic_DNA"/>
</dbReference>
<evidence type="ECO:0000256" key="6">
    <source>
        <dbReference type="ARBA" id="ARBA00023136"/>
    </source>
</evidence>
<evidence type="ECO:0000256" key="1">
    <source>
        <dbReference type="ARBA" id="ARBA00004651"/>
    </source>
</evidence>
<dbReference type="InterPro" id="IPR035906">
    <property type="entry name" value="MetI-like_sf"/>
</dbReference>
<comment type="caution">
    <text evidence="9">The sequence shown here is derived from an EMBL/GenBank/DDBJ whole genome shotgun (WGS) entry which is preliminary data.</text>
</comment>
<name>A0ABU1DBI9_9HYPH</name>
<evidence type="ECO:0000313" key="9">
    <source>
        <dbReference type="EMBL" id="MDR4305483.1"/>
    </source>
</evidence>
<dbReference type="SUPFAM" id="SSF161098">
    <property type="entry name" value="MetI-like"/>
    <property type="match status" value="1"/>
</dbReference>
<keyword evidence="10" id="KW-1185">Reference proteome</keyword>
<dbReference type="RefSeq" id="WP_309388534.1">
    <property type="nucleotide sequence ID" value="NZ_JADBEO010000003.1"/>
</dbReference>
<keyword evidence="5 7" id="KW-1133">Transmembrane helix</keyword>
<keyword evidence="6 7" id="KW-0472">Membrane</keyword>
<gene>
    <name evidence="9" type="ORF">IHQ68_02450</name>
</gene>
<protein>
    <submittedName>
        <fullName evidence="9">ABC transporter permease</fullName>
    </submittedName>
</protein>
<feature type="transmembrane region" description="Helical" evidence="7">
    <location>
        <begin position="96"/>
        <end position="116"/>
    </location>
</feature>
<feature type="transmembrane region" description="Helical" evidence="7">
    <location>
        <begin position="195"/>
        <end position="220"/>
    </location>
</feature>
<dbReference type="CDD" id="cd06261">
    <property type="entry name" value="TM_PBP2"/>
    <property type="match status" value="1"/>
</dbReference>
<dbReference type="Pfam" id="PF00528">
    <property type="entry name" value="BPD_transp_1"/>
    <property type="match status" value="1"/>
</dbReference>
<dbReference type="PROSITE" id="PS50928">
    <property type="entry name" value="ABC_TM1"/>
    <property type="match status" value="1"/>
</dbReference>
<comment type="subcellular location">
    <subcellularLocation>
        <location evidence="1 7">Cell membrane</location>
        <topology evidence="1 7">Multi-pass membrane protein</topology>
    </subcellularLocation>
</comment>
<dbReference type="PANTHER" id="PTHR30151">
    <property type="entry name" value="ALKANE SULFONATE ABC TRANSPORTER-RELATED, MEMBRANE SUBUNIT"/>
    <property type="match status" value="1"/>
</dbReference>
<keyword evidence="3" id="KW-1003">Cell membrane</keyword>
<evidence type="ECO:0000313" key="10">
    <source>
        <dbReference type="Proteomes" id="UP001181622"/>
    </source>
</evidence>
<evidence type="ECO:0000256" key="4">
    <source>
        <dbReference type="ARBA" id="ARBA00022692"/>
    </source>
</evidence>
<sequence length="288" mass="31539">MSAVTIDQTQTPPSRTFRRRSKFERAISSLGFWRGLAGILVFLVLWEAAAYLKTAADFTVPFFGKLPAPTLVAAAALEVVVQPGYWWSWVESFKRVLGGFIIAMILGIPFGLALAVNKYFRDVFFPPFEILRPIPPLAWVPASLIFWPTNEMSIIFVTFLGAFFTIVINVLGGARTIDVRYLRAAQSMGATQWHLFSRIILPGTLPSIFTGAAVGMGITWNVVLAAEMVSGGGSQAGGGLGFFIWSSYMGGSMEHIIVGMISIGIAGYLSSALIRWLGERAMPWQRAF</sequence>
<keyword evidence="4 7" id="KW-0812">Transmembrane</keyword>
<feature type="transmembrane region" description="Helical" evidence="7">
    <location>
        <begin position="26"/>
        <end position="46"/>
    </location>
</feature>
<dbReference type="InterPro" id="IPR000515">
    <property type="entry name" value="MetI-like"/>
</dbReference>